<dbReference type="Pfam" id="PF22022">
    <property type="entry name" value="Phage_int_M"/>
    <property type="match status" value="1"/>
</dbReference>
<dbReference type="Proteomes" id="UP000252182">
    <property type="component" value="Chromosome"/>
</dbReference>
<evidence type="ECO:0000313" key="7">
    <source>
        <dbReference type="Proteomes" id="UP000252182"/>
    </source>
</evidence>
<dbReference type="RefSeq" id="WP_114562106.1">
    <property type="nucleotide sequence ID" value="NZ_CP031124.1"/>
</dbReference>
<keyword evidence="2" id="KW-0229">DNA integration</keyword>
<dbReference type="CDD" id="cd00801">
    <property type="entry name" value="INT_P4_C"/>
    <property type="match status" value="1"/>
</dbReference>
<dbReference type="PANTHER" id="PTHR30629">
    <property type="entry name" value="PROPHAGE INTEGRASE"/>
    <property type="match status" value="1"/>
</dbReference>
<dbReference type="AlphaFoldDB" id="A0A345D911"/>
<organism evidence="6 7">
    <name type="scientific">Ephemeroptericola cinctiostellae</name>
    <dbReference type="NCBI Taxonomy" id="2268024"/>
    <lineage>
        <taxon>Bacteria</taxon>
        <taxon>Pseudomonadati</taxon>
        <taxon>Pseudomonadota</taxon>
        <taxon>Betaproteobacteria</taxon>
        <taxon>Burkholderiales</taxon>
        <taxon>Burkholderiaceae</taxon>
        <taxon>Ephemeroptericola</taxon>
    </lineage>
</organism>
<gene>
    <name evidence="6" type="primary">intA_1</name>
    <name evidence="6" type="ORF">DTO96_100559</name>
</gene>
<dbReference type="Gene3D" id="3.30.160.390">
    <property type="entry name" value="Integrase, DNA-binding domain"/>
    <property type="match status" value="1"/>
</dbReference>
<dbReference type="InterPro" id="IPR050808">
    <property type="entry name" value="Phage_Integrase"/>
</dbReference>
<sequence length="405" mass="46833">MSKNMLTIRACDTFKPLDKPYKKFDGSGLYLEVMPLPSGAKYWRFKYAYLKTEKRISFGVYPEVSLAKARELRDAARLQVKEGKDPSVVKQENKRLAFKNAINTFKALALDWHNTKLANWTPYTAKRQLKILENELFPSLGHRPIAEITTPELLQVIRKVEDRDALEIAKRTLQVCNQVFMFAAQTGLCEANPAANLKGALQTRKVQHYKYLRDDDLPEFVEKLETNSADLEPTTLLATKLLALTFVRTIELRGAKWSEFNFDKNEWRVPAERMKMKVEHIVPLSTQALEVIAKLKVINGNREHLFPNVKNPRKMMSENTILFALYRMGYHSRATGHGFRATASTILNEQGYNRDHIERQLAHGEGNAVRAAYNHAQYLPERRKMMQDWADYFMAARLRRRKEVA</sequence>
<keyword evidence="4" id="KW-0233">DNA recombination</keyword>
<dbReference type="InterPro" id="IPR053876">
    <property type="entry name" value="Phage_int_M"/>
</dbReference>
<dbReference type="InterPro" id="IPR010998">
    <property type="entry name" value="Integrase_recombinase_N"/>
</dbReference>
<dbReference type="Gene3D" id="1.10.150.130">
    <property type="match status" value="1"/>
</dbReference>
<keyword evidence="3" id="KW-0238">DNA-binding</keyword>
<dbReference type="GO" id="GO:0003677">
    <property type="term" value="F:DNA binding"/>
    <property type="evidence" value="ECO:0007669"/>
    <property type="project" value="UniProtKB-KW"/>
</dbReference>
<accession>A0A345D911</accession>
<dbReference type="InterPro" id="IPR038488">
    <property type="entry name" value="Integrase_DNA-bd_sf"/>
</dbReference>
<dbReference type="InterPro" id="IPR011010">
    <property type="entry name" value="DNA_brk_join_enz"/>
</dbReference>
<evidence type="ECO:0000313" key="6">
    <source>
        <dbReference type="EMBL" id="AXF84849.1"/>
    </source>
</evidence>
<evidence type="ECO:0000256" key="4">
    <source>
        <dbReference type="ARBA" id="ARBA00023172"/>
    </source>
</evidence>
<dbReference type="SUPFAM" id="SSF56349">
    <property type="entry name" value="DNA breaking-rejoining enzymes"/>
    <property type="match status" value="1"/>
</dbReference>
<dbReference type="EMBL" id="CP031124">
    <property type="protein sequence ID" value="AXF84849.1"/>
    <property type="molecule type" value="Genomic_DNA"/>
</dbReference>
<evidence type="ECO:0000259" key="5">
    <source>
        <dbReference type="PROSITE" id="PS51898"/>
    </source>
</evidence>
<reference evidence="7" key="1">
    <citation type="submission" date="2018-07" db="EMBL/GenBank/DDBJ databases">
        <authorList>
            <person name="Kim H."/>
        </authorList>
    </citation>
    <scope>NUCLEOTIDE SEQUENCE [LARGE SCALE GENOMIC DNA]</scope>
    <source>
        <strain evidence="7">F02</strain>
    </source>
</reference>
<dbReference type="Pfam" id="PF00589">
    <property type="entry name" value="Phage_integrase"/>
    <property type="match status" value="1"/>
</dbReference>
<dbReference type="KEGG" id="hyf:DTO96_100559"/>
<feature type="domain" description="Tyr recombinase" evidence="5">
    <location>
        <begin position="207"/>
        <end position="387"/>
    </location>
</feature>
<dbReference type="Gene3D" id="1.10.443.10">
    <property type="entry name" value="Intergrase catalytic core"/>
    <property type="match status" value="1"/>
</dbReference>
<proteinExistence type="inferred from homology"/>
<evidence type="ECO:0000256" key="1">
    <source>
        <dbReference type="ARBA" id="ARBA00008857"/>
    </source>
</evidence>
<dbReference type="InterPro" id="IPR002104">
    <property type="entry name" value="Integrase_catalytic"/>
</dbReference>
<dbReference type="InterPro" id="IPR013762">
    <property type="entry name" value="Integrase-like_cat_sf"/>
</dbReference>
<dbReference type="GO" id="GO:0015074">
    <property type="term" value="P:DNA integration"/>
    <property type="evidence" value="ECO:0007669"/>
    <property type="project" value="UniProtKB-KW"/>
</dbReference>
<dbReference type="Pfam" id="PF13356">
    <property type="entry name" value="Arm-DNA-bind_3"/>
    <property type="match status" value="1"/>
</dbReference>
<dbReference type="GO" id="GO:0006310">
    <property type="term" value="P:DNA recombination"/>
    <property type="evidence" value="ECO:0007669"/>
    <property type="project" value="UniProtKB-KW"/>
</dbReference>
<evidence type="ECO:0000256" key="3">
    <source>
        <dbReference type="ARBA" id="ARBA00023125"/>
    </source>
</evidence>
<name>A0A345D911_9BURK</name>
<keyword evidence="7" id="KW-1185">Reference proteome</keyword>
<dbReference type="OrthoDB" id="9775880at2"/>
<protein>
    <submittedName>
        <fullName evidence="6">Prophage integrase IntA</fullName>
    </submittedName>
</protein>
<comment type="similarity">
    <text evidence="1">Belongs to the 'phage' integrase family.</text>
</comment>
<dbReference type="PROSITE" id="PS51898">
    <property type="entry name" value="TYR_RECOMBINASE"/>
    <property type="match status" value="1"/>
</dbReference>
<evidence type="ECO:0000256" key="2">
    <source>
        <dbReference type="ARBA" id="ARBA00022908"/>
    </source>
</evidence>
<dbReference type="PANTHER" id="PTHR30629:SF2">
    <property type="entry name" value="PROPHAGE INTEGRASE INTS-RELATED"/>
    <property type="match status" value="1"/>
</dbReference>
<dbReference type="InterPro" id="IPR025166">
    <property type="entry name" value="Integrase_DNA_bind_dom"/>
</dbReference>